<feature type="domain" description="TmcB/TmcC TPR repeats" evidence="4">
    <location>
        <begin position="539"/>
        <end position="643"/>
    </location>
</feature>
<feature type="compositionally biased region" description="Basic and acidic residues" evidence="2">
    <location>
        <begin position="1707"/>
        <end position="1717"/>
    </location>
</feature>
<dbReference type="InterPro" id="IPR035965">
    <property type="entry name" value="PAS-like_dom_sf"/>
</dbReference>
<keyword evidence="3" id="KW-1133">Transmembrane helix</keyword>
<gene>
    <name evidence="5" type="primary">Contig5574.g5968</name>
    <name evidence="5" type="ORF">STYLEM_18506</name>
</gene>
<feature type="transmembrane region" description="Helical" evidence="3">
    <location>
        <begin position="1975"/>
        <end position="1994"/>
    </location>
</feature>
<feature type="transmembrane region" description="Helical" evidence="3">
    <location>
        <begin position="1753"/>
        <end position="1775"/>
    </location>
</feature>
<dbReference type="SUPFAM" id="SSF55785">
    <property type="entry name" value="PYP-like sensor domain (PAS domain)"/>
    <property type="match status" value="1"/>
</dbReference>
<evidence type="ECO:0000259" key="4">
    <source>
        <dbReference type="Pfam" id="PF25474"/>
    </source>
</evidence>
<feature type="compositionally biased region" description="Polar residues" evidence="2">
    <location>
        <begin position="1718"/>
        <end position="1731"/>
    </location>
</feature>
<evidence type="ECO:0000256" key="1">
    <source>
        <dbReference type="SAM" id="Coils"/>
    </source>
</evidence>
<dbReference type="OrthoDB" id="297598at2759"/>
<dbReference type="Proteomes" id="UP000039865">
    <property type="component" value="Unassembled WGS sequence"/>
</dbReference>
<feature type="compositionally biased region" description="Polar residues" evidence="2">
    <location>
        <begin position="1197"/>
        <end position="1209"/>
    </location>
</feature>
<dbReference type="InterPro" id="IPR000014">
    <property type="entry name" value="PAS"/>
</dbReference>
<sequence>MLHQNHFDNLNEEFTSERPGQTGSRKRRQNKDNDQLKKKKDSIKIRLFKIFYQITKERNTDKLMASFLILAMFIQIYDLIVSPIMKFPFRGALYDAVTNIFDVIRIYPAVVKSGNVEAYWFFLNQCFGTTIAYILKLLLVDFFLRNQKYYMIWPIKALQLYSTIIFWIAVIPITDFYISIYECESDGYHSIDREMICWTGKHAFLCGLYAFGLMLFLVIAIVISLLFTESRPYHTDALTRLDTNHEMYLTIYRITLTVVSHYTSTQNYHWLVLSLHFFMSAHFIKDYLKFLPYYYEQISTLYGACCIGYFWVTINAILVKALEGIEYRGQIIVILAGFIFLYPCASYLRQNRLRKIFLLKNQEKIKSDLELDQFANHFQNVLLEQEQNKAIEVQFLGFLYLHREECQSASCPLKLNDSLYLPLNDQTSKRDQFPSHDRIVHQHLLNSVFLDYQKSHPNTLTSLMHTSYASFLFFQMGNVHMSLIELNLAAKCSTTLQQSFSIYKTKNIIEEHLVKRFRSGTKTGNHIIGGSMSLQAYSELDVTIVITFESLFNRLEKQIEQSASDHIEFWSHLDSNMIDLNVINKLGLNIINQTKRVNEIWNQLIKINPNYPNALYIYGNYLSQIKNDMEQGEEYKNMYHQMKRLKSLDDYENQFDLMFAEDTTVIIMNGSKEQQGKIIKTNQGIFKLFGYSMFEVQGHDVNILMPPVIAIKHSTFLEKYFRTGKERIINNCLESFAMYRTGIIFPIHLVVKTVPSLRNDIQYIGMIKRSSRDYEYILADENGKIDSISEGITSLLKLPISFFKDHDIPIQVIIPELCEVYRFKTSANESITNFEAWNGLRDLRFMVPKNFSSSTSRGGATTGTSMKMGDGTSEDINSGTGTGTGTNSQTQTSSSSKNMKHINGLLNVNQQQTFVGLKSSDSLKIISNMFKNAEHKGQPEKYKTNLLNHVNYSHADFDKILKTDLQHREHSDGELRLRVFKIFYSKKKKNQIGRRLSENSSQNMGGNGKDEETMLHKFGLSGMSALNDKYVFQKYKELLANAKTLDKNLNYKRLQHDIDVLKILLDRQKKVRTYGNIMTPTEYENAELERMKKNIELLEQQISEMNSETSKNSKQNQNNQSTVNMIQNATENSSLGIRGGTNQSFQAQGAFRNSGAFTGTEDDISTNNQPKAPFQNMFGSGVNQTNINNNKNQVPNFSHSPGFNNNDGRINNDDKSGLDDDLDEEDSKTNKTNKKLKKKKKYGKKDNSTDHLGDDLVTGSKSRKVKEDPRRDFVNDFFKQNLNQSTLNPMSSGPGKRDMNSTNKPKEIQKHSFLGDWQNDILRNLQDTNKSRQKRDSKTRNSDQQNEKKDGTADAAAAANDAQMNEASSVKMNLESDTGSVTSDSKILMRHLRVLRNAVYENYSPQSIQNLKYSARFVLVVLLSMTIASYIFSKEKYENLKENFHNIQDSQDRMKSITTINTATRFACLINNGTVNRYRYGKDQDYLEKMKTDLNKNAEILQGAQANLSWVDFDFSIENSDEINKKEILLYYNVHEDLGNTQVVDVWSTINQLAINAYRIKNYNLSQFTLPRTVSSIDLNSDLGIWFILRNSMNNILSAVQNSTEGILNDTHILSDNNREILMILLIVASGCLIASMFIIMPVVTKVHQDKDKLLSLFLQIDQNDVKEQLKRCKDFFTTFHNDDKGGSANHGDGGGFDFDDEGKDGEDEKKDGKDGKTPSSDEVQKNQDQQQRQEAHRNRFSRKNKKLKKYSTNYIMLLFKFFIVITVLESYFLYQYFQSDSFLTRSLDMIKEAATITNRNFSNYLLYQIIIEILSTNGTAQVLNQKSTDFIVNYIDNYNQELEKFLQVHSDNVNKHDSDFNTFFDKLIYKSVCDNIDNYFNDDERSECSNYLGGVLDKGLYSANLAFWDDMRELRDSFFKSSRSSAYLKSIINGDRIIQDERLNEIYFSKAYGALITKLNDSINVQFKNRDTEMATVFAFYLLVLVLLFFFLWGRFVESMRHSLWVTKSMLAIIPLEVIEKVKVIKDFLMSTSRAALNSMKD</sequence>
<feature type="region of interest" description="Disordered" evidence="2">
    <location>
        <begin position="1"/>
        <end position="38"/>
    </location>
</feature>
<dbReference type="Gene3D" id="3.30.450.20">
    <property type="entry name" value="PAS domain"/>
    <property type="match status" value="1"/>
</dbReference>
<keyword evidence="1" id="KW-0175">Coiled coil</keyword>
<feature type="region of interest" description="Disordered" evidence="2">
    <location>
        <begin position="1326"/>
        <end position="1377"/>
    </location>
</feature>
<feature type="transmembrane region" description="Helical" evidence="3">
    <location>
        <begin position="118"/>
        <end position="139"/>
    </location>
</feature>
<feature type="compositionally biased region" description="Low complexity" evidence="2">
    <location>
        <begin position="885"/>
        <end position="896"/>
    </location>
</feature>
<feature type="region of interest" description="Disordered" evidence="2">
    <location>
        <begin position="851"/>
        <end position="897"/>
    </location>
</feature>
<feature type="transmembrane region" description="Helical" evidence="3">
    <location>
        <begin position="331"/>
        <end position="348"/>
    </location>
</feature>
<dbReference type="InParanoid" id="A0A078B744"/>
<dbReference type="InterPro" id="IPR052994">
    <property type="entry name" value="Tiny_macrocysts_regulators"/>
</dbReference>
<feature type="compositionally biased region" description="Low complexity" evidence="2">
    <location>
        <begin position="1353"/>
        <end position="1362"/>
    </location>
</feature>
<feature type="compositionally biased region" description="Low complexity" evidence="2">
    <location>
        <begin position="1182"/>
        <end position="1196"/>
    </location>
</feature>
<feature type="transmembrane region" description="Helical" evidence="3">
    <location>
        <begin position="63"/>
        <end position="85"/>
    </location>
</feature>
<keyword evidence="3" id="KW-0812">Transmembrane</keyword>
<keyword evidence="3" id="KW-0472">Membrane</keyword>
<feature type="transmembrane region" description="Helical" evidence="3">
    <location>
        <begin position="300"/>
        <end position="319"/>
    </location>
</feature>
<dbReference type="PANTHER" id="PTHR31600:SF2">
    <property type="entry name" value="GAMETE ENRICHED GENE 10 PROTEIN-RELATED"/>
    <property type="match status" value="1"/>
</dbReference>
<accession>A0A078B744</accession>
<feature type="compositionally biased region" description="Basic and acidic residues" evidence="2">
    <location>
        <begin position="1334"/>
        <end position="1352"/>
    </location>
</feature>
<evidence type="ECO:0000256" key="3">
    <source>
        <dbReference type="SAM" id="Phobius"/>
    </source>
</evidence>
<feature type="transmembrane region" description="Helical" evidence="3">
    <location>
        <begin position="160"/>
        <end position="180"/>
    </location>
</feature>
<protein>
    <submittedName>
        <fullName evidence="5">Pas pac domain protein</fullName>
    </submittedName>
</protein>
<organism evidence="5 6">
    <name type="scientific">Stylonychia lemnae</name>
    <name type="common">Ciliate</name>
    <dbReference type="NCBI Taxonomy" id="5949"/>
    <lineage>
        <taxon>Eukaryota</taxon>
        <taxon>Sar</taxon>
        <taxon>Alveolata</taxon>
        <taxon>Ciliophora</taxon>
        <taxon>Intramacronucleata</taxon>
        <taxon>Spirotrichea</taxon>
        <taxon>Stichotrichia</taxon>
        <taxon>Sporadotrichida</taxon>
        <taxon>Oxytrichidae</taxon>
        <taxon>Stylonychinae</taxon>
        <taxon>Stylonychia</taxon>
    </lineage>
</organism>
<feature type="compositionally biased region" description="Polar residues" evidence="2">
    <location>
        <begin position="1363"/>
        <end position="1377"/>
    </location>
</feature>
<keyword evidence="6" id="KW-1185">Reference proteome</keyword>
<evidence type="ECO:0000313" key="6">
    <source>
        <dbReference type="Proteomes" id="UP000039865"/>
    </source>
</evidence>
<feature type="compositionally biased region" description="Polar residues" evidence="2">
    <location>
        <begin position="1278"/>
        <end position="1291"/>
    </location>
</feature>
<feature type="transmembrane region" description="Helical" evidence="3">
    <location>
        <begin position="1621"/>
        <end position="1644"/>
    </location>
</feature>
<dbReference type="InterPro" id="IPR057352">
    <property type="entry name" value="TPR_TmcB/C"/>
</dbReference>
<feature type="compositionally biased region" description="Low complexity" evidence="2">
    <location>
        <begin position="852"/>
        <end position="865"/>
    </location>
</feature>
<proteinExistence type="predicted"/>
<feature type="compositionally biased region" description="Basic and acidic residues" evidence="2">
    <location>
        <begin position="1244"/>
        <end position="1254"/>
    </location>
</feature>
<dbReference type="NCBIfam" id="TIGR00229">
    <property type="entry name" value="sensory_box"/>
    <property type="match status" value="1"/>
</dbReference>
<reference evidence="5 6" key="1">
    <citation type="submission" date="2014-06" db="EMBL/GenBank/DDBJ databases">
        <authorList>
            <person name="Swart Estienne"/>
        </authorList>
    </citation>
    <scope>NUCLEOTIDE SEQUENCE [LARGE SCALE GENOMIC DNA]</scope>
    <source>
        <strain evidence="5 6">130c</strain>
    </source>
</reference>
<evidence type="ECO:0000313" key="5">
    <source>
        <dbReference type="EMBL" id="CDW89373.1"/>
    </source>
</evidence>
<feature type="coiled-coil region" evidence="1">
    <location>
        <begin position="1081"/>
        <end position="1108"/>
    </location>
</feature>
<dbReference type="EMBL" id="CCKQ01017475">
    <property type="protein sequence ID" value="CDW89373.1"/>
    <property type="molecule type" value="Genomic_DNA"/>
</dbReference>
<evidence type="ECO:0000256" key="2">
    <source>
        <dbReference type="SAM" id="MobiDB-lite"/>
    </source>
</evidence>
<feature type="region of interest" description="Disordered" evidence="2">
    <location>
        <begin position="1154"/>
        <end position="1303"/>
    </location>
</feature>
<feature type="transmembrane region" description="Helical" evidence="3">
    <location>
        <begin position="208"/>
        <end position="227"/>
    </location>
</feature>
<feature type="compositionally biased region" description="Basic residues" evidence="2">
    <location>
        <begin position="1231"/>
        <end position="1243"/>
    </location>
</feature>
<feature type="transmembrane region" description="Helical" evidence="3">
    <location>
        <begin position="270"/>
        <end position="288"/>
    </location>
</feature>
<dbReference type="Pfam" id="PF25474">
    <property type="entry name" value="TPR_TmcB"/>
    <property type="match status" value="1"/>
</dbReference>
<dbReference type="PANTHER" id="PTHR31600">
    <property type="entry name" value="TINY MACROCYSTS PROTEIN B-RELATED"/>
    <property type="match status" value="1"/>
</dbReference>
<feature type="region of interest" description="Disordered" evidence="2">
    <location>
        <begin position="1687"/>
        <end position="1743"/>
    </location>
</feature>
<name>A0A078B744_STYLE</name>
<feature type="compositionally biased region" description="Basic and acidic residues" evidence="2">
    <location>
        <begin position="1265"/>
        <end position="1274"/>
    </location>
</feature>